<dbReference type="AlphaFoldDB" id="A0A1B7TA09"/>
<reference evidence="5" key="1">
    <citation type="journal article" date="2016" name="Proc. Natl. Acad. Sci. U.S.A.">
        <title>Comparative genomics of biotechnologically important yeasts.</title>
        <authorList>
            <person name="Riley R."/>
            <person name="Haridas S."/>
            <person name="Wolfe K.H."/>
            <person name="Lopes M.R."/>
            <person name="Hittinger C.T."/>
            <person name="Goeker M."/>
            <person name="Salamov A.A."/>
            <person name="Wisecaver J.H."/>
            <person name="Long T.M."/>
            <person name="Calvey C.H."/>
            <person name="Aerts A.L."/>
            <person name="Barry K.W."/>
            <person name="Choi C."/>
            <person name="Clum A."/>
            <person name="Coughlan A.Y."/>
            <person name="Deshpande S."/>
            <person name="Douglass A.P."/>
            <person name="Hanson S.J."/>
            <person name="Klenk H.-P."/>
            <person name="LaButti K.M."/>
            <person name="Lapidus A."/>
            <person name="Lindquist E.A."/>
            <person name="Lipzen A.M."/>
            <person name="Meier-Kolthoff J.P."/>
            <person name="Ohm R.A."/>
            <person name="Otillar R.P."/>
            <person name="Pangilinan J.L."/>
            <person name="Peng Y."/>
            <person name="Rokas A."/>
            <person name="Rosa C.A."/>
            <person name="Scheuner C."/>
            <person name="Sibirny A.A."/>
            <person name="Slot J.C."/>
            <person name="Stielow J.B."/>
            <person name="Sun H."/>
            <person name="Kurtzman C.P."/>
            <person name="Blackwell M."/>
            <person name="Grigoriev I.V."/>
            <person name="Jeffries T.W."/>
        </authorList>
    </citation>
    <scope>NUCLEOTIDE SEQUENCE [LARGE SCALE GENOMIC DNA]</scope>
    <source>
        <strain evidence="5">NRRL Y-1626</strain>
    </source>
</reference>
<feature type="region of interest" description="Disordered" evidence="2">
    <location>
        <begin position="52"/>
        <end position="71"/>
    </location>
</feature>
<dbReference type="Pfam" id="PF03962">
    <property type="entry name" value="Mnd1"/>
    <property type="match status" value="1"/>
</dbReference>
<dbReference type="EMBL" id="LXPE01000076">
    <property type="protein sequence ID" value="OBA25540.1"/>
    <property type="molecule type" value="Genomic_DNA"/>
</dbReference>
<gene>
    <name evidence="4" type="ORF">HANVADRAFT_115096</name>
</gene>
<evidence type="ECO:0000256" key="1">
    <source>
        <dbReference type="SAM" id="Coils"/>
    </source>
</evidence>
<proteinExistence type="predicted"/>
<feature type="compositionally biased region" description="Polar residues" evidence="2">
    <location>
        <begin position="1"/>
        <end position="11"/>
    </location>
</feature>
<feature type="region of interest" description="Disordered" evidence="2">
    <location>
        <begin position="1"/>
        <end position="38"/>
    </location>
</feature>
<comment type="caution">
    <text evidence="4">The sequence shown here is derived from an EMBL/GenBank/DDBJ whole genome shotgun (WGS) entry which is preliminary data.</text>
</comment>
<feature type="compositionally biased region" description="Low complexity" evidence="2">
    <location>
        <begin position="18"/>
        <end position="38"/>
    </location>
</feature>
<dbReference type="OrthoDB" id="9978204at2759"/>
<evidence type="ECO:0000313" key="4">
    <source>
        <dbReference type="EMBL" id="OBA25540.1"/>
    </source>
</evidence>
<protein>
    <recommendedName>
        <fullName evidence="3">Mnd1 HTH domain-containing protein</fullName>
    </recommendedName>
</protein>
<organism evidence="4 5">
    <name type="scientific">Hanseniaspora valbyensis NRRL Y-1626</name>
    <dbReference type="NCBI Taxonomy" id="766949"/>
    <lineage>
        <taxon>Eukaryota</taxon>
        <taxon>Fungi</taxon>
        <taxon>Dikarya</taxon>
        <taxon>Ascomycota</taxon>
        <taxon>Saccharomycotina</taxon>
        <taxon>Saccharomycetes</taxon>
        <taxon>Saccharomycodales</taxon>
        <taxon>Saccharomycodaceae</taxon>
        <taxon>Hanseniaspora</taxon>
    </lineage>
</organism>
<sequence>MSQEIQTTQAIPQDINKTDLNLTNTQDDNATNNTENENYSVTIEDCVNKKQKPNSCQSTSSQNFANQQKDIPILKKKKKEPATAKKNNKKKTYSLEEKGEILTKILSATHEIYSIKELEKLIPKKSNNIINSIQLKDVLKYCMDEDMVKCEKCGILNIYYSFPILHEKILENRYLSKLENLNNLKELVTKLKSEHQEISQNKQEIISNNKLLKKLKISQKEFELEIEQLQNQLKTQDFDKMVQSLILLNQEKSKLRDNIFTLSSFILNKTNNQHISLEDFFISMGFSKTDVDIINDYEN</sequence>
<feature type="coiled-coil region" evidence="1">
    <location>
        <begin position="174"/>
        <end position="239"/>
    </location>
</feature>
<feature type="domain" description="Mnd1 HTH" evidence="3">
    <location>
        <begin position="103"/>
        <end position="163"/>
    </location>
</feature>
<keyword evidence="1" id="KW-0175">Coiled coil</keyword>
<name>A0A1B7TA09_9ASCO</name>
<dbReference type="InterPro" id="IPR040453">
    <property type="entry name" value="Mnd1_HTH"/>
</dbReference>
<evidence type="ECO:0000256" key="2">
    <source>
        <dbReference type="SAM" id="MobiDB-lite"/>
    </source>
</evidence>
<accession>A0A1B7TA09</accession>
<evidence type="ECO:0000313" key="5">
    <source>
        <dbReference type="Proteomes" id="UP000092321"/>
    </source>
</evidence>
<evidence type="ECO:0000259" key="3">
    <source>
        <dbReference type="Pfam" id="PF03962"/>
    </source>
</evidence>
<keyword evidence="5" id="KW-1185">Reference proteome</keyword>
<feature type="compositionally biased region" description="Polar residues" evidence="2">
    <location>
        <begin position="53"/>
        <end position="69"/>
    </location>
</feature>
<dbReference type="Proteomes" id="UP000092321">
    <property type="component" value="Unassembled WGS sequence"/>
</dbReference>